<keyword evidence="1" id="KW-1133">Transmembrane helix</keyword>
<keyword evidence="1" id="KW-0812">Transmembrane</keyword>
<dbReference type="RefSeq" id="WP_149487220.1">
    <property type="nucleotide sequence ID" value="NZ_CP036150.1"/>
</dbReference>
<keyword evidence="1" id="KW-0472">Membrane</keyword>
<dbReference type="CDD" id="cd01948">
    <property type="entry name" value="EAL"/>
    <property type="match status" value="1"/>
</dbReference>
<dbReference type="OrthoDB" id="366324at2"/>
<dbReference type="EMBL" id="CP036150">
    <property type="protein sequence ID" value="QEN09144.1"/>
    <property type="molecule type" value="Genomic_DNA"/>
</dbReference>
<feature type="domain" description="EAL" evidence="2">
    <location>
        <begin position="502"/>
        <end position="758"/>
    </location>
</feature>
<gene>
    <name evidence="4" type="ORF">EXM22_14565</name>
</gene>
<dbReference type="SMART" id="SM00267">
    <property type="entry name" value="GGDEF"/>
    <property type="match status" value="1"/>
</dbReference>
<dbReference type="InterPro" id="IPR043128">
    <property type="entry name" value="Rev_trsase/Diguanyl_cyclase"/>
</dbReference>
<dbReference type="SUPFAM" id="SSF141868">
    <property type="entry name" value="EAL domain-like"/>
    <property type="match status" value="1"/>
</dbReference>
<dbReference type="NCBIfam" id="TIGR00254">
    <property type="entry name" value="GGDEF"/>
    <property type="match status" value="1"/>
</dbReference>
<dbReference type="KEGG" id="ock:EXM22_14565"/>
<evidence type="ECO:0000259" key="2">
    <source>
        <dbReference type="PROSITE" id="PS50883"/>
    </source>
</evidence>
<dbReference type="InterPro" id="IPR052155">
    <property type="entry name" value="Biofilm_reg_signaling"/>
</dbReference>
<evidence type="ECO:0000259" key="3">
    <source>
        <dbReference type="PROSITE" id="PS50887"/>
    </source>
</evidence>
<dbReference type="SUPFAM" id="SSF55073">
    <property type="entry name" value="Nucleotide cyclase"/>
    <property type="match status" value="1"/>
</dbReference>
<dbReference type="InterPro" id="IPR000160">
    <property type="entry name" value="GGDEF_dom"/>
</dbReference>
<sequence>MPEYQDKNSSFLNENMSHQYRVQMLLFLLFNITGTLVLVFSGFEKSGGLRTVIVNSGLLFFCMFLLYIKRKFERHNNLLSLAYFTSILVYILYLQFLTRDYGLVSIMTSLLGGILLVQINCSKRFLYLLTALYLGMFFYQFSTMPFVSLTLGTSYWVISFLLILLAFGISYLKIGVNKKYEELILGKINAMDDQHQMIKELNVQSNKVLEMFESVLEASHDGIVDIEVSSGKVLMSSRSCEILGFNCTDLKTLETGLSSHLEVGKDDDFFLNWEELKTKGDRTFSHECHYQLSVNRKFLKFSLLAYTSSEDGSRHLILVVKDVTNEAEQAEMIYKSANEDSLTGLMNRRALVEYIEKYREKYFVSCVAILDIDNFRFINDSFGYEIGDRLLKAIGESMSKDNNPFIKAAARLSSNDFALYLDTIVDEEKMYAQIQNNFSQYTLDDIEIKLNYSVGFAYFSDADANADGLIKKAEIAMYKAKERGKKGICVYSDDMNEEINRRLEITNELENAISQKEFYLNYQPKIDVRTGRVVGFESLIRWNSPRLGPVPPFEFIELAEQSGLIHMIGEFVLRESCQFVKRIMVDYGPLDDFRISVNVSAVQLLNSGFYQSFFRILDEAQVPYYMIGLEVTETAVMENKAYVCNQLEKFRAKGVHIYLDDFGTGYSSLNYLTMLPIDILKIDKSFVDHITVKHREYQVVKMILALASVFSFTTIAEGVETKEQLDILQEMDCHIIQGYYFSKPLLEVDAYKMVLERNPL</sequence>
<dbReference type="PROSITE" id="PS50887">
    <property type="entry name" value="GGDEF"/>
    <property type="match status" value="1"/>
</dbReference>
<dbReference type="InterPro" id="IPR029787">
    <property type="entry name" value="Nucleotide_cyclase"/>
</dbReference>
<dbReference type="Proteomes" id="UP000324209">
    <property type="component" value="Chromosome"/>
</dbReference>
<dbReference type="SMART" id="SM00052">
    <property type="entry name" value="EAL"/>
    <property type="match status" value="1"/>
</dbReference>
<dbReference type="InterPro" id="IPR001633">
    <property type="entry name" value="EAL_dom"/>
</dbReference>
<reference evidence="4 5" key="1">
    <citation type="submission" date="2019-02" db="EMBL/GenBank/DDBJ databases">
        <title>Complete Genome Sequence and Methylome Analysis of free living Spirochaetas.</title>
        <authorList>
            <person name="Fomenkov A."/>
            <person name="Dubinina G."/>
            <person name="Leshcheva N."/>
            <person name="Mikheeva N."/>
            <person name="Grabovich M."/>
            <person name="Vincze T."/>
            <person name="Roberts R.J."/>
        </authorList>
    </citation>
    <scope>NUCLEOTIDE SEQUENCE [LARGE SCALE GENOMIC DNA]</scope>
    <source>
        <strain evidence="4 5">K2</strain>
    </source>
</reference>
<organism evidence="4 5">
    <name type="scientific">Oceanispirochaeta crateris</name>
    <dbReference type="NCBI Taxonomy" id="2518645"/>
    <lineage>
        <taxon>Bacteria</taxon>
        <taxon>Pseudomonadati</taxon>
        <taxon>Spirochaetota</taxon>
        <taxon>Spirochaetia</taxon>
        <taxon>Spirochaetales</taxon>
        <taxon>Spirochaetaceae</taxon>
        <taxon>Oceanispirochaeta</taxon>
    </lineage>
</organism>
<dbReference type="PANTHER" id="PTHR44757:SF2">
    <property type="entry name" value="BIOFILM ARCHITECTURE MAINTENANCE PROTEIN MBAA"/>
    <property type="match status" value="1"/>
</dbReference>
<dbReference type="Gene3D" id="3.20.20.450">
    <property type="entry name" value="EAL domain"/>
    <property type="match status" value="1"/>
</dbReference>
<accession>A0A5C1QR89</accession>
<evidence type="ECO:0000256" key="1">
    <source>
        <dbReference type="SAM" id="Phobius"/>
    </source>
</evidence>
<feature type="transmembrane region" description="Helical" evidence="1">
    <location>
        <begin position="49"/>
        <end position="66"/>
    </location>
</feature>
<dbReference type="PANTHER" id="PTHR44757">
    <property type="entry name" value="DIGUANYLATE CYCLASE DGCP"/>
    <property type="match status" value="1"/>
</dbReference>
<dbReference type="InterPro" id="IPR035919">
    <property type="entry name" value="EAL_sf"/>
</dbReference>
<feature type="transmembrane region" description="Helical" evidence="1">
    <location>
        <begin position="24"/>
        <end position="43"/>
    </location>
</feature>
<feature type="transmembrane region" description="Helical" evidence="1">
    <location>
        <begin position="126"/>
        <end position="147"/>
    </location>
</feature>
<feature type="transmembrane region" description="Helical" evidence="1">
    <location>
        <begin position="153"/>
        <end position="172"/>
    </location>
</feature>
<dbReference type="PROSITE" id="PS50883">
    <property type="entry name" value="EAL"/>
    <property type="match status" value="1"/>
</dbReference>
<evidence type="ECO:0000313" key="4">
    <source>
        <dbReference type="EMBL" id="QEN09144.1"/>
    </source>
</evidence>
<dbReference type="CDD" id="cd01949">
    <property type="entry name" value="GGDEF"/>
    <property type="match status" value="1"/>
</dbReference>
<dbReference type="Pfam" id="PF00990">
    <property type="entry name" value="GGDEF"/>
    <property type="match status" value="1"/>
</dbReference>
<dbReference type="Pfam" id="PF00563">
    <property type="entry name" value="EAL"/>
    <property type="match status" value="1"/>
</dbReference>
<feature type="transmembrane region" description="Helical" evidence="1">
    <location>
        <begin position="102"/>
        <end position="119"/>
    </location>
</feature>
<feature type="transmembrane region" description="Helical" evidence="1">
    <location>
        <begin position="78"/>
        <end position="96"/>
    </location>
</feature>
<feature type="domain" description="GGDEF" evidence="3">
    <location>
        <begin position="363"/>
        <end position="493"/>
    </location>
</feature>
<keyword evidence="5" id="KW-1185">Reference proteome</keyword>
<name>A0A5C1QR89_9SPIO</name>
<protein>
    <submittedName>
        <fullName evidence="4">Bifunctional diguanylate cyclase/phosphodiesterase</fullName>
    </submittedName>
</protein>
<proteinExistence type="predicted"/>
<evidence type="ECO:0000313" key="5">
    <source>
        <dbReference type="Proteomes" id="UP000324209"/>
    </source>
</evidence>
<dbReference type="AlphaFoldDB" id="A0A5C1QR89"/>
<dbReference type="Gene3D" id="3.30.70.270">
    <property type="match status" value="1"/>
</dbReference>